<gene>
    <name evidence="2" type="ORF">RN606_05040</name>
    <name evidence="3" type="ORF">RN607_05225</name>
</gene>
<keyword evidence="1" id="KW-0472">Membrane</keyword>
<evidence type="ECO:0000256" key="1">
    <source>
        <dbReference type="SAM" id="Phobius"/>
    </source>
</evidence>
<name>A0AA96J8I8_9MICO</name>
<organism evidence="2 4">
    <name type="scientific">Demequina capsici</name>
    <dbReference type="NCBI Taxonomy" id="3075620"/>
    <lineage>
        <taxon>Bacteria</taxon>
        <taxon>Bacillati</taxon>
        <taxon>Actinomycetota</taxon>
        <taxon>Actinomycetes</taxon>
        <taxon>Micrococcales</taxon>
        <taxon>Demequinaceae</taxon>
        <taxon>Demequina</taxon>
    </lineage>
</organism>
<feature type="transmembrane region" description="Helical" evidence="1">
    <location>
        <begin position="286"/>
        <end position="306"/>
    </location>
</feature>
<evidence type="ECO:0000313" key="3">
    <source>
        <dbReference type="EMBL" id="WNM28406.1"/>
    </source>
</evidence>
<feature type="transmembrane region" description="Helical" evidence="1">
    <location>
        <begin position="81"/>
        <end position="104"/>
    </location>
</feature>
<dbReference type="EMBL" id="CP134879">
    <property type="protein sequence ID" value="WNM25515.1"/>
    <property type="molecule type" value="Genomic_DNA"/>
</dbReference>
<dbReference type="RefSeq" id="WP_313500572.1">
    <property type="nucleotide sequence ID" value="NZ_CP134879.1"/>
</dbReference>
<accession>A0AA96FH70</accession>
<dbReference type="Proteomes" id="UP001304125">
    <property type="component" value="Chromosome"/>
</dbReference>
<feature type="transmembrane region" description="Helical" evidence="1">
    <location>
        <begin position="355"/>
        <end position="379"/>
    </location>
</feature>
<evidence type="ECO:0000313" key="2">
    <source>
        <dbReference type="EMBL" id="WNM25515.1"/>
    </source>
</evidence>
<feature type="transmembrane region" description="Helical" evidence="1">
    <location>
        <begin position="232"/>
        <end position="248"/>
    </location>
</feature>
<feature type="transmembrane region" description="Helical" evidence="1">
    <location>
        <begin position="35"/>
        <end position="60"/>
    </location>
</feature>
<dbReference type="Proteomes" id="UP001303408">
    <property type="component" value="Chromosome"/>
</dbReference>
<keyword evidence="1" id="KW-1133">Transmembrane helix</keyword>
<dbReference type="EMBL" id="CP134880">
    <property type="protein sequence ID" value="WNM28406.1"/>
    <property type="molecule type" value="Genomic_DNA"/>
</dbReference>
<dbReference type="AlphaFoldDB" id="A0AA96J8I8"/>
<feature type="transmembrane region" description="Helical" evidence="1">
    <location>
        <begin position="124"/>
        <end position="141"/>
    </location>
</feature>
<evidence type="ECO:0000313" key="4">
    <source>
        <dbReference type="Proteomes" id="UP001304125"/>
    </source>
</evidence>
<keyword evidence="1" id="KW-0812">Transmembrane</keyword>
<feature type="transmembrane region" description="Helical" evidence="1">
    <location>
        <begin position="153"/>
        <end position="173"/>
    </location>
</feature>
<sequence>MTLLTIGSVLLIVYGLVSRRYDRALAWGGVTSAGAALVLGPVAVPTFYAVAVGLVAVLGVNRLASRRRPRTSLLEGVPGASLLLAFVVWAVLVTFTAPFMFPGLATVTASSAPLEPGRLTTSNIAQMLYLALSVAIVVMFAHTAGVGPQTIGLLLTASVLLSFWRFLGLNLGIPFPYGVLDNSPAFAYIETAPGGALRFRGIYPEPAALATVAAASAVYSVSAAFQVRGLRRLGHLLVAGIAIQLGIVSTSTTFLVVGMGMLALFAVVAVADFLRGRVALPPAGAYALLVTGLAALWFVPLLYRFVQEALSVKIDSDSYDARSGTDAASYQVFLDTYGWGVGLGSGRASSLIPTVLSTVGFVGAVLLVAALAAVVIPALRVRRARPVLWVLATVALSGMVSGPDLTPPSGLLWLCVGVLARIVVEQRALDAAASAAGPALDRPAQIEGARHRSHATPA</sequence>
<proteinExistence type="predicted"/>
<accession>A0AA96J8I8</accession>
<keyword evidence="4" id="KW-1185">Reference proteome</keyword>
<reference evidence="2 4" key="1">
    <citation type="submission" date="2023-09" db="EMBL/GenBank/DDBJ databases">
        <title>Demequina sp. a novel bacteria isolated from Capsicum annuum.</title>
        <authorList>
            <person name="Humaira Z."/>
            <person name="Lee J."/>
            <person name="Cho D."/>
        </authorList>
    </citation>
    <scope>NUCLEOTIDE SEQUENCE [LARGE SCALE GENOMIC DNA]</scope>
    <source>
        <strain evidence="2 4">OYTSA14</strain>
        <strain evidence="3">PMTSA13</strain>
    </source>
</reference>
<protein>
    <submittedName>
        <fullName evidence="2">Uncharacterized protein</fullName>
    </submittedName>
</protein>
<feature type="transmembrane region" description="Helical" evidence="1">
    <location>
        <begin position="207"/>
        <end position="225"/>
    </location>
</feature>
<dbReference type="KEGG" id="dcp:RN607_05225"/>